<feature type="compositionally biased region" description="Basic and acidic residues" evidence="4">
    <location>
        <begin position="91"/>
        <end position="100"/>
    </location>
</feature>
<accession>A0ABX0S5D1</accession>
<dbReference type="PROSITE" id="PS50088">
    <property type="entry name" value="ANK_REPEAT"/>
    <property type="match status" value="2"/>
</dbReference>
<dbReference type="Gene3D" id="1.25.40.20">
    <property type="entry name" value="Ankyrin repeat-containing domain"/>
    <property type="match status" value="1"/>
</dbReference>
<dbReference type="Proteomes" id="UP001165941">
    <property type="component" value="Unassembled WGS sequence"/>
</dbReference>
<dbReference type="SMART" id="SM00248">
    <property type="entry name" value="ANK"/>
    <property type="match status" value="2"/>
</dbReference>
<dbReference type="Pfam" id="PF12796">
    <property type="entry name" value="Ank_2"/>
    <property type="match status" value="1"/>
</dbReference>
<comment type="caution">
    <text evidence="5">The sequence shown here is derived from an EMBL/GenBank/DDBJ whole genome shotgun (WGS) entry which is preliminary data.</text>
</comment>
<feature type="region of interest" description="Disordered" evidence="4">
    <location>
        <begin position="25"/>
        <end position="103"/>
    </location>
</feature>
<evidence type="ECO:0000313" key="6">
    <source>
        <dbReference type="Proteomes" id="UP001165941"/>
    </source>
</evidence>
<feature type="compositionally biased region" description="Polar residues" evidence="4">
    <location>
        <begin position="37"/>
        <end position="62"/>
    </location>
</feature>
<evidence type="ECO:0000313" key="5">
    <source>
        <dbReference type="EMBL" id="NIG58485.1"/>
    </source>
</evidence>
<reference evidence="5" key="1">
    <citation type="submission" date="2018-05" db="EMBL/GenBank/DDBJ databases">
        <authorList>
            <person name="Pedro S.L.S."/>
            <person name="Freitas R.C."/>
            <person name="Barreto A.S."/>
            <person name="Lima A.O.S."/>
        </authorList>
    </citation>
    <scope>NUCLEOTIDE SEQUENCE</scope>
    <source>
        <strain evidence="5">BP203</strain>
        <tissue evidence="5">Muscle</tissue>
    </source>
</reference>
<keyword evidence="1" id="KW-0677">Repeat</keyword>
<sequence>MTSSALEWDYYEFEPVETSSLEYATPGASSLLPPANPVNSPWSSKAISDWSMSNHTAPTSEIVQDPVATVKGMKEEKNKKNQRSKARKNPGRSEREKEGDQTALHRATVVGNTEVIAALIQEGCALDRQDKDGNTALHEASWHGFSQSAKLLVKAGANVLAKNKGPKAGGKQQAMHHNTSSNAWLTARHAGGSPFLPGGTWSGTLSRSRWFPVNG</sequence>
<feature type="compositionally biased region" description="Basic residues" evidence="4">
    <location>
        <begin position="80"/>
        <end position="90"/>
    </location>
</feature>
<evidence type="ECO:0000256" key="4">
    <source>
        <dbReference type="SAM" id="MobiDB-lite"/>
    </source>
</evidence>
<dbReference type="PROSITE" id="PS50297">
    <property type="entry name" value="ANK_REP_REGION"/>
    <property type="match status" value="2"/>
</dbReference>
<dbReference type="PANTHER" id="PTHR24171">
    <property type="entry name" value="ANKYRIN REPEAT DOMAIN-CONTAINING PROTEIN 39-RELATED"/>
    <property type="match status" value="1"/>
</dbReference>
<dbReference type="InterPro" id="IPR036770">
    <property type="entry name" value="Ankyrin_rpt-contain_sf"/>
</dbReference>
<proteinExistence type="predicted"/>
<protein>
    <submittedName>
        <fullName evidence="5">Ankyrin repeat domain-containing protein isoform X7</fullName>
    </submittedName>
</protein>
<dbReference type="InterPro" id="IPR002110">
    <property type="entry name" value="Ankyrin_rpt"/>
</dbReference>
<keyword evidence="6" id="KW-1185">Reference proteome</keyword>
<organism evidence="5 6">
    <name type="scientific">Pontoporia blainvillei</name>
    <name type="common">Franciscana</name>
    <name type="synonym">Delphinus blainvillei</name>
    <dbReference type="NCBI Taxonomy" id="48723"/>
    <lineage>
        <taxon>Eukaryota</taxon>
        <taxon>Metazoa</taxon>
        <taxon>Chordata</taxon>
        <taxon>Craniata</taxon>
        <taxon>Vertebrata</taxon>
        <taxon>Euteleostomi</taxon>
        <taxon>Mammalia</taxon>
        <taxon>Eutheria</taxon>
        <taxon>Laurasiatheria</taxon>
        <taxon>Artiodactyla</taxon>
        <taxon>Whippomorpha</taxon>
        <taxon>Cetacea</taxon>
        <taxon>Odontoceti</taxon>
        <taxon>Pontoporiidae</taxon>
        <taxon>Pontoporia</taxon>
    </lineage>
</organism>
<feature type="repeat" description="ANK" evidence="3">
    <location>
        <begin position="99"/>
        <end position="131"/>
    </location>
</feature>
<gene>
    <name evidence="5" type="ORF">BU61_1336</name>
</gene>
<keyword evidence="2 3" id="KW-0040">ANK repeat</keyword>
<dbReference type="SUPFAM" id="SSF48403">
    <property type="entry name" value="Ankyrin repeat"/>
    <property type="match status" value="1"/>
</dbReference>
<evidence type="ECO:0000256" key="3">
    <source>
        <dbReference type="PROSITE-ProRule" id="PRU00023"/>
    </source>
</evidence>
<dbReference type="EMBL" id="PGGH01042528">
    <property type="protein sequence ID" value="NIG58485.1"/>
    <property type="molecule type" value="Genomic_DNA"/>
</dbReference>
<name>A0ABX0S5D1_PONBL</name>
<evidence type="ECO:0000256" key="2">
    <source>
        <dbReference type="ARBA" id="ARBA00023043"/>
    </source>
</evidence>
<evidence type="ECO:0000256" key="1">
    <source>
        <dbReference type="ARBA" id="ARBA00022737"/>
    </source>
</evidence>
<feature type="repeat" description="ANK" evidence="3">
    <location>
        <begin position="132"/>
        <end position="164"/>
    </location>
</feature>